<keyword evidence="1" id="KW-0732">Signal</keyword>
<name>A0ABY4KG50_9FLAO</name>
<dbReference type="EMBL" id="CP096205">
    <property type="protein sequence ID" value="UPQ78763.1"/>
    <property type="molecule type" value="Genomic_DNA"/>
</dbReference>
<feature type="chain" id="PRO_5047429469" description="DUF4468 domain-containing protein" evidence="1">
    <location>
        <begin position="24"/>
        <end position="170"/>
    </location>
</feature>
<proteinExistence type="predicted"/>
<keyword evidence="3" id="KW-1185">Reference proteome</keyword>
<gene>
    <name evidence="2" type="ORF">M0M57_14215</name>
</gene>
<sequence length="170" mass="19347">MRNLSFKILLFLLPIFAIGQTHFDDVSAVSMQSNELKGNSILFNSQKIREAKNAGMAFLSFEVKKIELDYTEELIPTSIEKIQLKENHCLITFSAPSNCGYSFLGEIEIVNDTLNLIYQGYGNNCFGNCLFSFQYEIQKDISNENILNLKYFMINGNLSTKTELSKKLVD</sequence>
<reference evidence="2" key="1">
    <citation type="submission" date="2022-04" db="EMBL/GenBank/DDBJ databases">
        <title>Consumption of N2O by Flavobacterium azooxidireducens sp. nov. isolated from Decomposing Leaf Litter of Phragmites australis (Cav.).</title>
        <authorList>
            <person name="Behrendt U."/>
            <person name="Spanner T."/>
            <person name="Augustin J."/>
            <person name="Horn M.A."/>
            <person name="Kolb S."/>
            <person name="Ulrich A."/>
        </authorList>
    </citation>
    <scope>NUCLEOTIDE SEQUENCE</scope>
    <source>
        <strain evidence="2">IGB 4-14</strain>
    </source>
</reference>
<protein>
    <recommendedName>
        <fullName evidence="4">DUF4468 domain-containing protein</fullName>
    </recommendedName>
</protein>
<evidence type="ECO:0000313" key="2">
    <source>
        <dbReference type="EMBL" id="UPQ78763.1"/>
    </source>
</evidence>
<feature type="signal peptide" evidence="1">
    <location>
        <begin position="1"/>
        <end position="23"/>
    </location>
</feature>
<evidence type="ECO:0008006" key="4">
    <source>
        <dbReference type="Google" id="ProtNLM"/>
    </source>
</evidence>
<accession>A0ABY4KG50</accession>
<organism evidence="2 3">
    <name type="scientific">Flavobacterium azooxidireducens</name>
    <dbReference type="NCBI Taxonomy" id="1871076"/>
    <lineage>
        <taxon>Bacteria</taxon>
        <taxon>Pseudomonadati</taxon>
        <taxon>Bacteroidota</taxon>
        <taxon>Flavobacteriia</taxon>
        <taxon>Flavobacteriales</taxon>
        <taxon>Flavobacteriaceae</taxon>
        <taxon>Flavobacterium</taxon>
    </lineage>
</organism>
<dbReference type="RefSeq" id="WP_248433715.1">
    <property type="nucleotide sequence ID" value="NZ_CP096205.1"/>
</dbReference>
<dbReference type="Proteomes" id="UP000830583">
    <property type="component" value="Chromosome"/>
</dbReference>
<evidence type="ECO:0000256" key="1">
    <source>
        <dbReference type="SAM" id="SignalP"/>
    </source>
</evidence>
<evidence type="ECO:0000313" key="3">
    <source>
        <dbReference type="Proteomes" id="UP000830583"/>
    </source>
</evidence>